<sequence>MKKFIIRADDLGYSEGVNCGIAKSAIHGLVGSIGVMPNMPSVEHGLKLLEGHKFCLGLHANICVGKPITDPKKIPSLVNEKGEFKSSHEYRTAKEDFVNLDEVIMEIEAQYKRFVELTGQQPRYLDGHAVMSNNFFKGLEIVAKEHGVKYSGVTFDGTPIRIGNTDVHICKMKSMLPDYDAEQAIREAVESAEEGSTNLYVCHPGYLDEYILTHSSMARARAKEVAMLCNPYIKEMLDEAGVVCITYDDL</sequence>
<dbReference type="RefSeq" id="WP_307681232.1">
    <property type="nucleotide sequence ID" value="NZ_JAURUP010000015.1"/>
</dbReference>
<evidence type="ECO:0000256" key="5">
    <source>
        <dbReference type="ARBA" id="ARBA00023277"/>
    </source>
</evidence>
<evidence type="ECO:0000256" key="1">
    <source>
        <dbReference type="ARBA" id="ARBA00001946"/>
    </source>
</evidence>
<evidence type="ECO:0000313" key="7">
    <source>
        <dbReference type="Proteomes" id="UP001223886"/>
    </source>
</evidence>
<dbReference type="SUPFAM" id="SSF88713">
    <property type="entry name" value="Glycoside hydrolase/deacetylase"/>
    <property type="match status" value="1"/>
</dbReference>
<dbReference type="Gene3D" id="3.20.20.370">
    <property type="entry name" value="Glycoside hydrolase/deacetylase"/>
    <property type="match status" value="1"/>
</dbReference>
<keyword evidence="5" id="KW-0119">Carbohydrate metabolism</keyword>
<gene>
    <name evidence="6" type="ORF">J2S24_001614</name>
</gene>
<dbReference type="Proteomes" id="UP001223886">
    <property type="component" value="Unassembled WGS sequence"/>
</dbReference>
<evidence type="ECO:0000256" key="2">
    <source>
        <dbReference type="ARBA" id="ARBA00022723"/>
    </source>
</evidence>
<reference evidence="6 7" key="1">
    <citation type="submission" date="2023-07" db="EMBL/GenBank/DDBJ databases">
        <title>Genomic Encyclopedia of Type Strains, Phase IV (KMG-IV): sequencing the most valuable type-strain genomes for metagenomic binning, comparative biology and taxonomic classification.</title>
        <authorList>
            <person name="Goeker M."/>
        </authorList>
    </citation>
    <scope>NUCLEOTIDE SEQUENCE [LARGE SCALE GENOMIC DNA]</scope>
    <source>
        <strain evidence="6 7">DSM 25963</strain>
    </source>
</reference>
<dbReference type="Pfam" id="PF04794">
    <property type="entry name" value="YdjC"/>
    <property type="match status" value="1"/>
</dbReference>
<keyword evidence="7" id="KW-1185">Reference proteome</keyword>
<keyword evidence="3 6" id="KW-0378">Hydrolase</keyword>
<comment type="caution">
    <text evidence="6">The sequence shown here is derived from an EMBL/GenBank/DDBJ whole genome shotgun (WGS) entry which is preliminary data.</text>
</comment>
<dbReference type="InterPro" id="IPR006879">
    <property type="entry name" value="YdjC-like"/>
</dbReference>
<dbReference type="PANTHER" id="PTHR31609:SF1">
    <property type="entry name" value="CARBOHYDRATE DEACETYLASE"/>
    <property type="match status" value="1"/>
</dbReference>
<dbReference type="GO" id="GO:0016787">
    <property type="term" value="F:hydrolase activity"/>
    <property type="evidence" value="ECO:0007669"/>
    <property type="project" value="UniProtKB-KW"/>
</dbReference>
<accession>A0ABT9M4S0</accession>
<name>A0ABT9M4S0_9THEO</name>
<dbReference type="CDD" id="cd10805">
    <property type="entry name" value="YdjC_like_1"/>
    <property type="match status" value="1"/>
</dbReference>
<organism evidence="6 7">
    <name type="scientific">Thermoanaerobacter pentosaceus</name>
    <dbReference type="NCBI Taxonomy" id="694059"/>
    <lineage>
        <taxon>Bacteria</taxon>
        <taxon>Bacillati</taxon>
        <taxon>Bacillota</taxon>
        <taxon>Clostridia</taxon>
        <taxon>Thermoanaerobacterales</taxon>
        <taxon>Thermoanaerobacteraceae</taxon>
        <taxon>Thermoanaerobacter</taxon>
    </lineage>
</organism>
<dbReference type="InterPro" id="IPR011330">
    <property type="entry name" value="Glyco_hydro/deAcase_b/a-brl"/>
</dbReference>
<keyword evidence="4" id="KW-0460">Magnesium</keyword>
<dbReference type="PANTHER" id="PTHR31609">
    <property type="entry name" value="YDJC DEACETYLASE FAMILY MEMBER"/>
    <property type="match status" value="1"/>
</dbReference>
<dbReference type="EMBL" id="JAURUP010000015">
    <property type="protein sequence ID" value="MDP9751122.1"/>
    <property type="molecule type" value="Genomic_DNA"/>
</dbReference>
<proteinExistence type="predicted"/>
<evidence type="ECO:0000256" key="3">
    <source>
        <dbReference type="ARBA" id="ARBA00022801"/>
    </source>
</evidence>
<protein>
    <submittedName>
        <fullName evidence="6">Glycoside hydrolase/deacetylase ChbG (UPF0249 family)</fullName>
    </submittedName>
</protein>
<evidence type="ECO:0000256" key="4">
    <source>
        <dbReference type="ARBA" id="ARBA00022842"/>
    </source>
</evidence>
<evidence type="ECO:0000313" key="6">
    <source>
        <dbReference type="EMBL" id="MDP9751122.1"/>
    </source>
</evidence>
<comment type="cofactor">
    <cofactor evidence="1">
        <name>Mg(2+)</name>
        <dbReference type="ChEBI" id="CHEBI:18420"/>
    </cofactor>
</comment>
<keyword evidence="2" id="KW-0479">Metal-binding</keyword>